<evidence type="ECO:0000313" key="4">
    <source>
        <dbReference type="Proteomes" id="UP000561045"/>
    </source>
</evidence>
<feature type="transmembrane region" description="Helical" evidence="1">
    <location>
        <begin position="6"/>
        <end position="30"/>
    </location>
</feature>
<feature type="transmembrane region" description="Helical" evidence="1">
    <location>
        <begin position="114"/>
        <end position="135"/>
    </location>
</feature>
<sequence length="140" mass="15063">MFKLLLVAGGGFVSNFAIQIAAGVLIVRMVNGPGTRWLARKRLSGAIKTLSAVSFSLLLTFFIQIAIWAGIFRALHQFDDMETAVYHSAVNFATLGYGDIVMQAPWRILGPLEAICGNLTLGIAVGVLVSALRVIQGTER</sequence>
<reference evidence="3 4" key="1">
    <citation type="submission" date="2020-08" db="EMBL/GenBank/DDBJ databases">
        <title>Genomic Encyclopedia of Type Strains, Phase IV (KMG-IV): sequencing the most valuable type-strain genomes for metagenomic binning, comparative biology and taxonomic classification.</title>
        <authorList>
            <person name="Goeker M."/>
        </authorList>
    </citation>
    <scope>NUCLEOTIDE SEQUENCE [LARGE SCALE GENOMIC DNA]</scope>
    <source>
        <strain evidence="3 4">DSM 106739</strain>
    </source>
</reference>
<dbReference type="Gene3D" id="1.10.287.70">
    <property type="match status" value="1"/>
</dbReference>
<comment type="caution">
    <text evidence="3">The sequence shown here is derived from an EMBL/GenBank/DDBJ whole genome shotgun (WGS) entry which is preliminary data.</text>
</comment>
<organism evidence="3 4">
    <name type="scientific">Niveibacterium umoris</name>
    <dbReference type="NCBI Taxonomy" id="1193620"/>
    <lineage>
        <taxon>Bacteria</taxon>
        <taxon>Pseudomonadati</taxon>
        <taxon>Pseudomonadota</taxon>
        <taxon>Betaproteobacteria</taxon>
        <taxon>Rhodocyclales</taxon>
        <taxon>Rhodocyclaceae</taxon>
        <taxon>Niveibacterium</taxon>
    </lineage>
</organism>
<dbReference type="InterPro" id="IPR013099">
    <property type="entry name" value="K_chnl_dom"/>
</dbReference>
<dbReference type="Pfam" id="PF07885">
    <property type="entry name" value="Ion_trans_2"/>
    <property type="match status" value="1"/>
</dbReference>
<keyword evidence="1" id="KW-1133">Transmembrane helix</keyword>
<protein>
    <recommendedName>
        <fullName evidence="2">Potassium channel domain-containing protein</fullName>
    </recommendedName>
</protein>
<keyword evidence="4" id="KW-1185">Reference proteome</keyword>
<keyword evidence="1" id="KW-0472">Membrane</keyword>
<gene>
    <name evidence="3" type="ORF">GGR36_002542</name>
</gene>
<proteinExistence type="predicted"/>
<feature type="transmembrane region" description="Helical" evidence="1">
    <location>
        <begin position="50"/>
        <end position="72"/>
    </location>
</feature>
<dbReference type="AlphaFoldDB" id="A0A840BQW0"/>
<dbReference type="Proteomes" id="UP000561045">
    <property type="component" value="Unassembled WGS sequence"/>
</dbReference>
<accession>A0A840BQW0</accession>
<dbReference type="SUPFAM" id="SSF81324">
    <property type="entry name" value="Voltage-gated potassium channels"/>
    <property type="match status" value="1"/>
</dbReference>
<name>A0A840BQW0_9RHOO</name>
<dbReference type="EMBL" id="JACIET010000002">
    <property type="protein sequence ID" value="MBB4013196.1"/>
    <property type="molecule type" value="Genomic_DNA"/>
</dbReference>
<evidence type="ECO:0000259" key="2">
    <source>
        <dbReference type="Pfam" id="PF07885"/>
    </source>
</evidence>
<dbReference type="RefSeq" id="WP_183635104.1">
    <property type="nucleotide sequence ID" value="NZ_BAABLE010000005.1"/>
</dbReference>
<feature type="domain" description="Potassium channel" evidence="2">
    <location>
        <begin position="63"/>
        <end position="132"/>
    </location>
</feature>
<keyword evidence="1" id="KW-0812">Transmembrane</keyword>
<evidence type="ECO:0000313" key="3">
    <source>
        <dbReference type="EMBL" id="MBB4013196.1"/>
    </source>
</evidence>
<evidence type="ECO:0000256" key="1">
    <source>
        <dbReference type="SAM" id="Phobius"/>
    </source>
</evidence>